<dbReference type="PANTHER" id="PTHR13887:SF54">
    <property type="entry name" value="DSBA FAMILY PROTEIN"/>
    <property type="match status" value="1"/>
</dbReference>
<organism evidence="2 3">
    <name type="scientific">Malikia spinosa</name>
    <dbReference type="NCBI Taxonomy" id="86180"/>
    <lineage>
        <taxon>Bacteria</taxon>
        <taxon>Pseudomonadati</taxon>
        <taxon>Pseudomonadota</taxon>
        <taxon>Betaproteobacteria</taxon>
        <taxon>Burkholderiales</taxon>
        <taxon>Comamonadaceae</taxon>
        <taxon>Malikia</taxon>
    </lineage>
</organism>
<keyword evidence="3" id="KW-1185">Reference proteome</keyword>
<evidence type="ECO:0000313" key="3">
    <source>
        <dbReference type="Proteomes" id="UP000238326"/>
    </source>
</evidence>
<dbReference type="AlphaFoldDB" id="A0A2S9KD19"/>
<gene>
    <name evidence="2" type="ORF">C6P61_11525</name>
</gene>
<accession>A0A2S9KD19</accession>
<reference evidence="2 3" key="1">
    <citation type="submission" date="2018-03" db="EMBL/GenBank/DDBJ databases">
        <title>Comparative genomics illustrates the genes involved in a hyperalkaliphilic mechanisms of Serpentinomonas isolated from highly-alkaline calcium-rich serpentinized springs.</title>
        <authorList>
            <person name="Suzuki S."/>
            <person name="Ishii S."/>
            <person name="Walworth N."/>
            <person name="Bird L."/>
            <person name="Kuenen J.G."/>
            <person name="Nealson K.H."/>
        </authorList>
    </citation>
    <scope>NUCLEOTIDE SEQUENCE [LARGE SCALE GENOMIC DNA]</scope>
    <source>
        <strain evidence="2 3">83</strain>
    </source>
</reference>
<evidence type="ECO:0000259" key="1">
    <source>
        <dbReference type="Pfam" id="PF01323"/>
    </source>
</evidence>
<comment type="caution">
    <text evidence="2">The sequence shown here is derived from an EMBL/GenBank/DDBJ whole genome shotgun (WGS) entry which is preliminary data.</text>
</comment>
<dbReference type="Gene3D" id="1.10.472.60">
    <property type="entry name" value="putative protein disulfide isomerase domain"/>
    <property type="match status" value="1"/>
</dbReference>
<dbReference type="RefSeq" id="WP_105730082.1">
    <property type="nucleotide sequence ID" value="NZ_PVLR01000032.1"/>
</dbReference>
<dbReference type="Gene3D" id="3.40.30.10">
    <property type="entry name" value="Glutaredoxin"/>
    <property type="match status" value="1"/>
</dbReference>
<dbReference type="InterPro" id="IPR001853">
    <property type="entry name" value="DSBA-like_thioredoxin_dom"/>
</dbReference>
<dbReference type="Pfam" id="PF01323">
    <property type="entry name" value="DSBA"/>
    <property type="match status" value="1"/>
</dbReference>
<evidence type="ECO:0000313" key="2">
    <source>
        <dbReference type="EMBL" id="PRD68343.1"/>
    </source>
</evidence>
<dbReference type="PANTHER" id="PTHR13887">
    <property type="entry name" value="GLUTATHIONE S-TRANSFERASE KAPPA"/>
    <property type="match status" value="1"/>
</dbReference>
<proteinExistence type="predicted"/>
<dbReference type="SUPFAM" id="SSF52833">
    <property type="entry name" value="Thioredoxin-like"/>
    <property type="match status" value="1"/>
</dbReference>
<dbReference type="CDD" id="cd03025">
    <property type="entry name" value="DsbA_FrnE_like"/>
    <property type="match status" value="1"/>
</dbReference>
<protein>
    <submittedName>
        <fullName evidence="2">DsbA family protein</fullName>
    </submittedName>
</protein>
<name>A0A2S9KD19_9BURK</name>
<dbReference type="Proteomes" id="UP000238326">
    <property type="component" value="Unassembled WGS sequence"/>
</dbReference>
<dbReference type="OrthoDB" id="9813770at2"/>
<feature type="domain" description="DSBA-like thioredoxin" evidence="1">
    <location>
        <begin position="11"/>
        <end position="189"/>
    </location>
</feature>
<dbReference type="GO" id="GO:0016491">
    <property type="term" value="F:oxidoreductase activity"/>
    <property type="evidence" value="ECO:0007669"/>
    <property type="project" value="InterPro"/>
</dbReference>
<dbReference type="EMBL" id="PVLR01000032">
    <property type="protein sequence ID" value="PRD68343.1"/>
    <property type="molecule type" value="Genomic_DNA"/>
</dbReference>
<sequence length="213" mass="22512">MNAFNLPPKSVVYVMDAYCGWCWGFSERLGEFEAANRHRVPFTAISGGLFVGERAKPIAAYPHIPEANAHIARLTGAVFGDAYNGLLKDGHLVMDSVDAGAGLAVLRAHAPTRAVHWAHELQAACYDRGLSLSDPATIAGIAAANGLDEAAVLRDLKSGAGQAQAQADFTLARQLGVTSYPTLLFVDGDSVHPLRATGTSLSMLNDKLDALLV</sequence>
<dbReference type="InterPro" id="IPR036249">
    <property type="entry name" value="Thioredoxin-like_sf"/>
</dbReference>